<proteinExistence type="predicted"/>
<reference evidence="1 2" key="2">
    <citation type="journal article" date="2022" name="Mol. Ecol. Resour.">
        <title>The genomes of chicory, endive, great burdock and yacon provide insights into Asteraceae paleo-polyploidization history and plant inulin production.</title>
        <authorList>
            <person name="Fan W."/>
            <person name="Wang S."/>
            <person name="Wang H."/>
            <person name="Wang A."/>
            <person name="Jiang F."/>
            <person name="Liu H."/>
            <person name="Zhao H."/>
            <person name="Xu D."/>
            <person name="Zhang Y."/>
        </authorList>
    </citation>
    <scope>NUCLEOTIDE SEQUENCE [LARGE SCALE GENOMIC DNA]</scope>
    <source>
        <strain evidence="2">cv. Punajuju</strain>
        <tissue evidence="1">Leaves</tissue>
    </source>
</reference>
<reference evidence="2" key="1">
    <citation type="journal article" date="2022" name="Mol. Ecol. Resour.">
        <title>The genomes of chicory, endive, great burdock and yacon provide insights into Asteraceae palaeo-polyploidization history and plant inulin production.</title>
        <authorList>
            <person name="Fan W."/>
            <person name="Wang S."/>
            <person name="Wang H."/>
            <person name="Wang A."/>
            <person name="Jiang F."/>
            <person name="Liu H."/>
            <person name="Zhao H."/>
            <person name="Xu D."/>
            <person name="Zhang Y."/>
        </authorList>
    </citation>
    <scope>NUCLEOTIDE SEQUENCE [LARGE SCALE GENOMIC DNA]</scope>
    <source>
        <strain evidence="2">cv. Punajuju</strain>
    </source>
</reference>
<protein>
    <submittedName>
        <fullName evidence="1">Uncharacterized protein</fullName>
    </submittedName>
</protein>
<sequence>MIVKTKTELLRVKNLESLVQRKRLRSRKMWIFLVSVRIGQFIIIMVNMNRYPITIKITKKVETKMESEEFNKFGAAEIINIPEDMELS</sequence>
<evidence type="ECO:0000313" key="1">
    <source>
        <dbReference type="EMBL" id="KAI3765585.1"/>
    </source>
</evidence>
<keyword evidence="2" id="KW-1185">Reference proteome</keyword>
<dbReference type="EMBL" id="CM042011">
    <property type="protein sequence ID" value="KAI3765585.1"/>
    <property type="molecule type" value="Genomic_DNA"/>
</dbReference>
<dbReference type="Proteomes" id="UP001055811">
    <property type="component" value="Linkage Group LG03"/>
</dbReference>
<organism evidence="1 2">
    <name type="scientific">Cichorium intybus</name>
    <name type="common">Chicory</name>
    <dbReference type="NCBI Taxonomy" id="13427"/>
    <lineage>
        <taxon>Eukaryota</taxon>
        <taxon>Viridiplantae</taxon>
        <taxon>Streptophyta</taxon>
        <taxon>Embryophyta</taxon>
        <taxon>Tracheophyta</taxon>
        <taxon>Spermatophyta</taxon>
        <taxon>Magnoliopsida</taxon>
        <taxon>eudicotyledons</taxon>
        <taxon>Gunneridae</taxon>
        <taxon>Pentapetalae</taxon>
        <taxon>asterids</taxon>
        <taxon>campanulids</taxon>
        <taxon>Asterales</taxon>
        <taxon>Asteraceae</taxon>
        <taxon>Cichorioideae</taxon>
        <taxon>Cichorieae</taxon>
        <taxon>Cichoriinae</taxon>
        <taxon>Cichorium</taxon>
    </lineage>
</organism>
<comment type="caution">
    <text evidence="1">The sequence shown here is derived from an EMBL/GenBank/DDBJ whole genome shotgun (WGS) entry which is preliminary data.</text>
</comment>
<evidence type="ECO:0000313" key="2">
    <source>
        <dbReference type="Proteomes" id="UP001055811"/>
    </source>
</evidence>
<gene>
    <name evidence="1" type="ORF">L2E82_15623</name>
</gene>
<name>A0ACB9F3B2_CICIN</name>
<accession>A0ACB9F3B2</accession>